<accession>A0AAU8J8V5</accession>
<dbReference type="GO" id="GO:0032259">
    <property type="term" value="P:methylation"/>
    <property type="evidence" value="ECO:0007669"/>
    <property type="project" value="UniProtKB-KW"/>
</dbReference>
<evidence type="ECO:0000259" key="1">
    <source>
        <dbReference type="Pfam" id="PF13524"/>
    </source>
</evidence>
<dbReference type="InterPro" id="IPR029063">
    <property type="entry name" value="SAM-dependent_MTases_sf"/>
</dbReference>
<dbReference type="Gene3D" id="3.40.50.150">
    <property type="entry name" value="Vaccinia Virus protein VP39"/>
    <property type="match status" value="1"/>
</dbReference>
<dbReference type="GO" id="GO:0008168">
    <property type="term" value="F:methyltransferase activity"/>
    <property type="evidence" value="ECO:0007669"/>
    <property type="project" value="UniProtKB-KW"/>
</dbReference>
<dbReference type="SUPFAM" id="SSF53756">
    <property type="entry name" value="UDP-Glycosyltransferase/glycogen phosphorylase"/>
    <property type="match status" value="1"/>
</dbReference>
<keyword evidence="2" id="KW-0489">Methyltransferase</keyword>
<dbReference type="Gene3D" id="3.40.50.2000">
    <property type="entry name" value="Glycogen Phosphorylase B"/>
    <property type="match status" value="1"/>
</dbReference>
<sequence length="567" mass="65723">MNAANLDYYDRINPTLLKLLPGDAQVIVEVGCGAGALGQEYKRVNPHGQYIGIEINLQAAEIAATRIDRVIVSNAENLETDINIPQGTVDCLVYGDVLEHTIDPWMTLKHHCQWLKDDGQILACIPNIQHWRSLARLLAGQWEYQDEGILDRTHLHFFTLDSIKQLFMQAGLQIDEIQTIGRKAEEYHRFQKLMSPVVQALGINSGIFATETGAFQYIIRATKSSQPPRRLLIQTNMMGSWPVYRIRVIEPDALTRTIPGVRTVATVKTADLNIALPQEEKVFIWQRSMLSYPGDIPKIKALLERDYLIVAETDDDPLWRPEYAQGQFFNFRGCHCVQTSTETLGEYLRQFNPNVAVFPNQLPYLPEPRIYPEDNSVTIFFGAFRREEDWQLIMPAINRLVQKYQDRLRFQVIYDEQFFDALPTTQKQFEPICPYERYQEILRTCDIALLPLNPTRFNQMKSDLKFIECAGHGVTVLASPTVYEKTIVEGKTGLIYRSPEDFALKLEELIVNIQLRRTLAANAYEWVSHNRLLSQHYRQRRDWYVQMRDRLPELNQQLRDRFPELFV</sequence>
<dbReference type="EMBL" id="CP159837">
    <property type="protein sequence ID" value="XCM35170.1"/>
    <property type="molecule type" value="Genomic_DNA"/>
</dbReference>
<proteinExistence type="predicted"/>
<dbReference type="Pfam" id="PF13524">
    <property type="entry name" value="Glyco_trans_1_2"/>
    <property type="match status" value="1"/>
</dbReference>
<feature type="domain" description="Spore protein YkvP/CgeB glycosyl transferase-like" evidence="1">
    <location>
        <begin position="421"/>
        <end position="540"/>
    </location>
</feature>
<keyword evidence="2" id="KW-0808">Transferase</keyword>
<dbReference type="AlphaFoldDB" id="A0AAU8J8V5"/>
<protein>
    <submittedName>
        <fullName evidence="2">Methyltransferase domain-containing protein</fullName>
    </submittedName>
</protein>
<dbReference type="SUPFAM" id="SSF53335">
    <property type="entry name" value="S-adenosyl-L-methionine-dependent methyltransferases"/>
    <property type="match status" value="1"/>
</dbReference>
<dbReference type="RefSeq" id="WP_354634809.1">
    <property type="nucleotide sequence ID" value="NZ_CP159837.1"/>
</dbReference>
<dbReference type="InterPro" id="IPR055259">
    <property type="entry name" value="YkvP/CgeB_Glyco_trans-like"/>
</dbReference>
<dbReference type="Pfam" id="PF13489">
    <property type="entry name" value="Methyltransf_23"/>
    <property type="match status" value="1"/>
</dbReference>
<name>A0AAU8J8V5_9CYAN</name>
<dbReference type="CDD" id="cd02440">
    <property type="entry name" value="AdoMet_MTases"/>
    <property type="match status" value="1"/>
</dbReference>
<gene>
    <name evidence="2" type="ORF">ABWT76_003829</name>
</gene>
<organism evidence="2">
    <name type="scientific">Planktothricoides raciborskii GIHE-MW2</name>
    <dbReference type="NCBI Taxonomy" id="2792601"/>
    <lineage>
        <taxon>Bacteria</taxon>
        <taxon>Bacillati</taxon>
        <taxon>Cyanobacteriota</taxon>
        <taxon>Cyanophyceae</taxon>
        <taxon>Oscillatoriophycideae</taxon>
        <taxon>Oscillatoriales</taxon>
        <taxon>Oscillatoriaceae</taxon>
        <taxon>Planktothricoides</taxon>
    </lineage>
</organism>
<reference evidence="2" key="1">
    <citation type="submission" date="2024-07" db="EMBL/GenBank/DDBJ databases">
        <authorList>
            <person name="Kim Y.J."/>
            <person name="Jeong J.Y."/>
        </authorList>
    </citation>
    <scope>NUCLEOTIDE SEQUENCE</scope>
    <source>
        <strain evidence="2">GIHE-MW2</strain>
    </source>
</reference>
<evidence type="ECO:0000313" key="2">
    <source>
        <dbReference type="EMBL" id="XCM35170.1"/>
    </source>
</evidence>
<dbReference type="PANTHER" id="PTHR43861">
    <property type="entry name" value="TRANS-ACONITATE 2-METHYLTRANSFERASE-RELATED"/>
    <property type="match status" value="1"/>
</dbReference>